<name>J4I1U9_9APHY</name>
<dbReference type="InParanoid" id="J4I1U9"/>
<gene>
    <name evidence="2" type="ORF">FIBRA_07989</name>
</gene>
<dbReference type="AlphaFoldDB" id="J4I1U9"/>
<feature type="transmembrane region" description="Helical" evidence="1">
    <location>
        <begin position="12"/>
        <end position="30"/>
    </location>
</feature>
<reference evidence="2 3" key="1">
    <citation type="journal article" date="2012" name="Appl. Environ. Microbiol.">
        <title>Short-read sequencing for genomic analysis of the brown rot fungus Fibroporia radiculosa.</title>
        <authorList>
            <person name="Tang J.D."/>
            <person name="Perkins A.D."/>
            <person name="Sonstegard T.S."/>
            <person name="Schroeder S.G."/>
            <person name="Burgess S.C."/>
            <person name="Diehl S.V."/>
        </authorList>
    </citation>
    <scope>NUCLEOTIDE SEQUENCE [LARGE SCALE GENOMIC DNA]</scope>
    <source>
        <strain evidence="2 3">TFFH 294</strain>
    </source>
</reference>
<proteinExistence type="predicted"/>
<keyword evidence="1" id="KW-0812">Transmembrane</keyword>
<sequence>MAIMTTITSARVRLQGLVFFFLVTILLAIYDTHDSRAAGIVS</sequence>
<keyword evidence="1" id="KW-1133">Transmembrane helix</keyword>
<keyword evidence="1" id="KW-0472">Membrane</keyword>
<evidence type="ECO:0000313" key="3">
    <source>
        <dbReference type="Proteomes" id="UP000006352"/>
    </source>
</evidence>
<evidence type="ECO:0000256" key="1">
    <source>
        <dbReference type="SAM" id="Phobius"/>
    </source>
</evidence>
<dbReference type="EMBL" id="HE797206">
    <property type="protein sequence ID" value="CCM05757.1"/>
    <property type="molecule type" value="Genomic_DNA"/>
</dbReference>
<dbReference type="RefSeq" id="XP_012185040.1">
    <property type="nucleotide sequence ID" value="XM_012329650.1"/>
</dbReference>
<keyword evidence="3" id="KW-1185">Reference proteome</keyword>
<organism evidence="2 3">
    <name type="scientific">Fibroporia radiculosa</name>
    <dbReference type="NCBI Taxonomy" id="599839"/>
    <lineage>
        <taxon>Eukaryota</taxon>
        <taxon>Fungi</taxon>
        <taxon>Dikarya</taxon>
        <taxon>Basidiomycota</taxon>
        <taxon>Agaricomycotina</taxon>
        <taxon>Agaricomycetes</taxon>
        <taxon>Polyporales</taxon>
        <taxon>Fibroporiaceae</taxon>
        <taxon>Fibroporia</taxon>
    </lineage>
</organism>
<accession>J4I1U9</accession>
<protein>
    <submittedName>
        <fullName evidence="2">Uncharacterized protein</fullName>
    </submittedName>
</protein>
<dbReference type="HOGENOM" id="CLU_3260539_0_0_1"/>
<dbReference type="GeneID" id="24100668"/>
<evidence type="ECO:0000313" key="2">
    <source>
        <dbReference type="EMBL" id="CCM05757.1"/>
    </source>
</evidence>
<dbReference type="Proteomes" id="UP000006352">
    <property type="component" value="Unassembled WGS sequence"/>
</dbReference>